<accession>A0A0A7KGD8</accession>
<protein>
    <submittedName>
        <fullName evidence="1">Uncharacterized protein</fullName>
    </submittedName>
</protein>
<organism evidence="1 2">
    <name type="scientific">Deinococcus radiopugnans</name>
    <dbReference type="NCBI Taxonomy" id="57497"/>
    <lineage>
        <taxon>Bacteria</taxon>
        <taxon>Thermotogati</taxon>
        <taxon>Deinococcota</taxon>
        <taxon>Deinococci</taxon>
        <taxon>Deinococcales</taxon>
        <taxon>Deinococcaceae</taxon>
        <taxon>Deinococcus</taxon>
    </lineage>
</organism>
<evidence type="ECO:0000313" key="2">
    <source>
        <dbReference type="Proteomes" id="UP000030634"/>
    </source>
</evidence>
<dbReference type="EMBL" id="CP010028">
    <property type="protein sequence ID" value="AIZ45170.1"/>
    <property type="molecule type" value="Genomic_DNA"/>
</dbReference>
<evidence type="ECO:0000313" key="1">
    <source>
        <dbReference type="EMBL" id="AIZ45170.1"/>
    </source>
</evidence>
<dbReference type="AlphaFoldDB" id="A0A0A7KGD8"/>
<dbReference type="RefSeq" id="WP_039683899.1">
    <property type="nucleotide sequence ID" value="NZ_CP010028.1"/>
</dbReference>
<dbReference type="Proteomes" id="UP000030634">
    <property type="component" value="Chromosome"/>
</dbReference>
<gene>
    <name evidence="1" type="ORF">QR90_08725</name>
</gene>
<dbReference type="KEGG" id="dsw:QR90_08725"/>
<name>A0A0A7KGD8_9DEIO</name>
<reference evidence="2" key="1">
    <citation type="submission" date="2014-11" db="EMBL/GenBank/DDBJ databases">
        <title>Hymenobacter sp. DG25B genome submission.</title>
        <authorList>
            <person name="Jung H.-Y."/>
            <person name="Kim M.K."/>
            <person name="Srinivasan S."/>
            <person name="Lim S."/>
        </authorList>
    </citation>
    <scope>NUCLEOTIDE SEQUENCE [LARGE SCALE GENOMIC DNA]</scope>
    <source>
        <strain evidence="2">DY59</strain>
    </source>
</reference>
<dbReference type="HOGENOM" id="CLU_1254240_0_0_0"/>
<sequence length="221" mass="23730">MTRPQIHEYTLPLFPTALQVRALDALSALTQRIECAAVQQARLDMTTSLAALLGGPDHAERSDEAEIRALLRLPAMAAVPSGLVRQAVTGRRARTARSDLAAPARPTPVSGEGLILPATPGGLILAGVPGIVTVGTDKLPPWAAQVWRHAAGGAKPTLDPRLVTASVTGWAYIERGSYAGTPGWLIDIALDWDAYPTWRLMRDGDGWGDGPWRREVRHLMV</sequence>
<proteinExistence type="predicted"/>